<organism evidence="1">
    <name type="scientific">Flavobacterium columnare</name>
    <dbReference type="NCBI Taxonomy" id="996"/>
    <lineage>
        <taxon>Bacteria</taxon>
        <taxon>Pseudomonadati</taxon>
        <taxon>Bacteroidota</taxon>
        <taxon>Flavobacteriia</taxon>
        <taxon>Flavobacteriales</taxon>
        <taxon>Flavobacteriaceae</taxon>
        <taxon>Flavobacterium</taxon>
    </lineage>
</organism>
<sequence>MIMQEENDISKIILDCAYKVHTKLGSGLLEKVYRECLAYELEKCGLNVKQEKGFPVVYEDIKFDCGYRVDIIVNDKVIIELKVVEEFTIEHTAQCLTYMRLADCRLGLLLNFYKKSLKDGIKRLVI</sequence>
<reference evidence="1" key="1">
    <citation type="submission" date="2018-12" db="EMBL/GenBank/DDBJ databases">
        <title>Draft genome sequence of Flaovobacterium columnare BGFS27 isolated from channel catfish in Alabama.</title>
        <authorList>
            <person name="Cai W."/>
            <person name="Arias C."/>
        </authorList>
    </citation>
    <scope>NUCLEOTIDE SEQUENCE [LARGE SCALE GENOMIC DNA]</scope>
    <source>
        <strain evidence="1">BGFS27</strain>
    </source>
</reference>
<evidence type="ECO:0000313" key="1">
    <source>
        <dbReference type="EMBL" id="RVU88215.1"/>
    </source>
</evidence>
<dbReference type="Pfam" id="PF13366">
    <property type="entry name" value="PDDEXK_3"/>
    <property type="match status" value="1"/>
</dbReference>
<dbReference type="RefSeq" id="WP_127822094.1">
    <property type="nucleotide sequence ID" value="NZ_RWGX02000016.1"/>
</dbReference>
<comment type="caution">
    <text evidence="1">The sequence shown here is derived from an EMBL/GenBank/DDBJ whole genome shotgun (WGS) entry which is preliminary data.</text>
</comment>
<dbReference type="NCBIfam" id="TIGR04256">
    <property type="entry name" value="GxxExxY"/>
    <property type="match status" value="1"/>
</dbReference>
<dbReference type="AlphaFoldDB" id="A0AA94F046"/>
<proteinExistence type="predicted"/>
<accession>A0AA94F046</accession>
<name>A0AA94F046_9FLAO</name>
<gene>
    <name evidence="1" type="ORF">EJB19_08460</name>
</gene>
<dbReference type="InterPro" id="IPR026350">
    <property type="entry name" value="GxxExxY"/>
</dbReference>
<protein>
    <submittedName>
        <fullName evidence="1">GxxExxY protein</fullName>
    </submittedName>
</protein>
<dbReference type="EMBL" id="RWGX01000004">
    <property type="protein sequence ID" value="RVU88215.1"/>
    <property type="molecule type" value="Genomic_DNA"/>
</dbReference>